<feature type="transmembrane region" description="Helical" evidence="1">
    <location>
        <begin position="86"/>
        <end position="107"/>
    </location>
</feature>
<organism evidence="2 3">
    <name type="scientific">Gymnopilus junonius</name>
    <name type="common">Spectacular rustgill mushroom</name>
    <name type="synonym">Gymnopilus spectabilis subsp. junonius</name>
    <dbReference type="NCBI Taxonomy" id="109634"/>
    <lineage>
        <taxon>Eukaryota</taxon>
        <taxon>Fungi</taxon>
        <taxon>Dikarya</taxon>
        <taxon>Basidiomycota</taxon>
        <taxon>Agaricomycotina</taxon>
        <taxon>Agaricomycetes</taxon>
        <taxon>Agaricomycetidae</taxon>
        <taxon>Agaricales</taxon>
        <taxon>Agaricineae</taxon>
        <taxon>Hymenogastraceae</taxon>
        <taxon>Gymnopilus</taxon>
    </lineage>
</organism>
<reference evidence="2" key="1">
    <citation type="submission" date="2020-11" db="EMBL/GenBank/DDBJ databases">
        <authorList>
            <consortium name="DOE Joint Genome Institute"/>
            <person name="Ahrendt S."/>
            <person name="Riley R."/>
            <person name="Andreopoulos W."/>
            <person name="LaButti K."/>
            <person name="Pangilinan J."/>
            <person name="Ruiz-duenas F.J."/>
            <person name="Barrasa J.M."/>
            <person name="Sanchez-Garcia M."/>
            <person name="Camarero S."/>
            <person name="Miyauchi S."/>
            <person name="Serrano A."/>
            <person name="Linde D."/>
            <person name="Babiker R."/>
            <person name="Drula E."/>
            <person name="Ayuso-Fernandez I."/>
            <person name="Pacheco R."/>
            <person name="Padilla G."/>
            <person name="Ferreira P."/>
            <person name="Barriuso J."/>
            <person name="Kellner H."/>
            <person name="Castanera R."/>
            <person name="Alfaro M."/>
            <person name="Ramirez L."/>
            <person name="Pisabarro A.G."/>
            <person name="Kuo A."/>
            <person name="Tritt A."/>
            <person name="Lipzen A."/>
            <person name="He G."/>
            <person name="Yan M."/>
            <person name="Ng V."/>
            <person name="Cullen D."/>
            <person name="Martin F."/>
            <person name="Rosso M.-N."/>
            <person name="Henrissat B."/>
            <person name="Hibbett D."/>
            <person name="Martinez A.T."/>
            <person name="Grigoriev I.V."/>
        </authorList>
    </citation>
    <scope>NUCLEOTIDE SEQUENCE</scope>
    <source>
        <strain evidence="2">AH 44721</strain>
    </source>
</reference>
<keyword evidence="1" id="KW-0812">Transmembrane</keyword>
<gene>
    <name evidence="2" type="ORF">CPB84DRAFT_1793551</name>
</gene>
<name>A0A9P5NEL8_GYMJU</name>
<feature type="transmembrane region" description="Helical" evidence="1">
    <location>
        <begin position="41"/>
        <end position="66"/>
    </location>
</feature>
<accession>A0A9P5NEL8</accession>
<keyword evidence="3" id="KW-1185">Reference proteome</keyword>
<evidence type="ECO:0000256" key="1">
    <source>
        <dbReference type="SAM" id="Phobius"/>
    </source>
</evidence>
<keyword evidence="1" id="KW-0472">Membrane</keyword>
<dbReference type="AlphaFoldDB" id="A0A9P5NEL8"/>
<comment type="caution">
    <text evidence="2">The sequence shown here is derived from an EMBL/GenBank/DDBJ whole genome shotgun (WGS) entry which is preliminary data.</text>
</comment>
<keyword evidence="1" id="KW-1133">Transmembrane helix</keyword>
<proteinExistence type="predicted"/>
<protein>
    <submittedName>
        <fullName evidence="2">Uncharacterized protein</fullName>
    </submittedName>
</protein>
<dbReference type="EMBL" id="JADNYJ010000151">
    <property type="protein sequence ID" value="KAF8879210.1"/>
    <property type="molecule type" value="Genomic_DNA"/>
</dbReference>
<dbReference type="OrthoDB" id="10597120at2759"/>
<feature type="transmembrane region" description="Helical" evidence="1">
    <location>
        <begin position="12"/>
        <end position="29"/>
    </location>
</feature>
<evidence type="ECO:0000313" key="3">
    <source>
        <dbReference type="Proteomes" id="UP000724874"/>
    </source>
</evidence>
<sequence>MPVKPAETSQWFIRLLFLYFSPALSYYLIRLITNWHFLPLLSTTSSSLLACATSFLVLLLLVIPEYLEYGPNKQPPEFLFIAIPELHYLACLFLSTICEFELFHFYFRGHSLPLYCSFTYDVLGSGRWIFQLALTHGRRPHISTHPPLHVQPIHCPRRDSRGARILYSSFS</sequence>
<dbReference type="Proteomes" id="UP000724874">
    <property type="component" value="Unassembled WGS sequence"/>
</dbReference>
<evidence type="ECO:0000313" key="2">
    <source>
        <dbReference type="EMBL" id="KAF8879210.1"/>
    </source>
</evidence>